<dbReference type="Proteomes" id="UP000567186">
    <property type="component" value="Unassembled WGS sequence"/>
</dbReference>
<evidence type="ECO:0000259" key="2">
    <source>
        <dbReference type="Pfam" id="PF00144"/>
    </source>
</evidence>
<keyword evidence="3" id="KW-0378">Hydrolase</keyword>
<dbReference type="PANTHER" id="PTHR43283">
    <property type="entry name" value="BETA-LACTAMASE-RELATED"/>
    <property type="match status" value="1"/>
</dbReference>
<name>A0A7Y0RDK5_9GAMM</name>
<dbReference type="PANTHER" id="PTHR43283:SF7">
    <property type="entry name" value="BETA-LACTAMASE-RELATED DOMAIN-CONTAINING PROTEIN"/>
    <property type="match status" value="1"/>
</dbReference>
<feature type="chain" id="PRO_5031307408" evidence="1">
    <location>
        <begin position="36"/>
        <end position="357"/>
    </location>
</feature>
<keyword evidence="4" id="KW-1185">Reference proteome</keyword>
<evidence type="ECO:0000313" key="4">
    <source>
        <dbReference type="Proteomes" id="UP000567186"/>
    </source>
</evidence>
<dbReference type="EMBL" id="JABCKY010000003">
    <property type="protein sequence ID" value="NMT64263.1"/>
    <property type="molecule type" value="Genomic_DNA"/>
</dbReference>
<comment type="caution">
    <text evidence="3">The sequence shown here is derived from an EMBL/GenBank/DDBJ whole genome shotgun (WGS) entry which is preliminary data.</text>
</comment>
<organism evidence="3 4">
    <name type="scientific">Marinobacter orientalis</name>
    <dbReference type="NCBI Taxonomy" id="1928859"/>
    <lineage>
        <taxon>Bacteria</taxon>
        <taxon>Pseudomonadati</taxon>
        <taxon>Pseudomonadota</taxon>
        <taxon>Gammaproteobacteria</taxon>
        <taxon>Pseudomonadales</taxon>
        <taxon>Marinobacteraceae</taxon>
        <taxon>Marinobacter</taxon>
    </lineage>
</organism>
<reference evidence="3 4" key="1">
    <citation type="submission" date="2020-04" db="EMBL/GenBank/DDBJ databases">
        <title>Marinobacter oceani sp. nov., isolated from marine solar saltern.</title>
        <authorList>
            <person name="Chen X.-Y."/>
        </authorList>
    </citation>
    <scope>NUCLEOTIDE SEQUENCE [LARGE SCALE GENOMIC DNA]</scope>
    <source>
        <strain evidence="3 4">W62</strain>
    </source>
</reference>
<sequence length="357" mass="39081">MYLVKKRGKLSRLLRGLTLALLVTPLTVFTSPAAAEKSAPLFPGLVEQAAGLERLHSLVIAVEGEPVFSRAFRGPGTDEPANIKSLSKTVLSAVVGIAIDRGVFASVDQPIADILAVPASASDRVDEVTIGHLLSMQAGLQRTSGRYYGEWVNSRNWVDYALSRPFVAEPGAEMLYSTGSYHLLSAALTASTGRSTLDITRDWLGDPLGIQIYPWLRDPQGIYFGGNDMRLSPMALLEIGELYRNDGVHEGEQILSEEWIDQSWTQRGTSRYTDDRYGYGWFVTDLGGHRAYYGRGYGGQMLYVFPDLAMTVVMTSDPKPPASPSFMQKQNALLEQFVIPAFPLAPASSPQSSQAQR</sequence>
<feature type="signal peptide" evidence="1">
    <location>
        <begin position="1"/>
        <end position="35"/>
    </location>
</feature>
<evidence type="ECO:0000313" key="3">
    <source>
        <dbReference type="EMBL" id="NMT64263.1"/>
    </source>
</evidence>
<dbReference type="Pfam" id="PF00144">
    <property type="entry name" value="Beta-lactamase"/>
    <property type="match status" value="1"/>
</dbReference>
<dbReference type="InterPro" id="IPR012338">
    <property type="entry name" value="Beta-lactam/transpept-like"/>
</dbReference>
<protein>
    <submittedName>
        <fullName evidence="3">Serine hydrolase</fullName>
    </submittedName>
</protein>
<accession>A0A7Y0RDK5</accession>
<dbReference type="SUPFAM" id="SSF56601">
    <property type="entry name" value="beta-lactamase/transpeptidase-like"/>
    <property type="match status" value="1"/>
</dbReference>
<dbReference type="GO" id="GO:0016787">
    <property type="term" value="F:hydrolase activity"/>
    <property type="evidence" value="ECO:0007669"/>
    <property type="project" value="UniProtKB-KW"/>
</dbReference>
<dbReference type="InterPro" id="IPR001466">
    <property type="entry name" value="Beta-lactam-related"/>
</dbReference>
<feature type="domain" description="Beta-lactamase-related" evidence="2">
    <location>
        <begin position="57"/>
        <end position="325"/>
    </location>
</feature>
<dbReference type="AlphaFoldDB" id="A0A7Y0RDK5"/>
<dbReference type="OrthoDB" id="9814204at2"/>
<dbReference type="Gene3D" id="3.40.710.10">
    <property type="entry name" value="DD-peptidase/beta-lactamase superfamily"/>
    <property type="match status" value="1"/>
</dbReference>
<dbReference type="InterPro" id="IPR050789">
    <property type="entry name" value="Diverse_Enzym_Activities"/>
</dbReference>
<keyword evidence="1" id="KW-0732">Signal</keyword>
<evidence type="ECO:0000256" key="1">
    <source>
        <dbReference type="SAM" id="SignalP"/>
    </source>
</evidence>
<proteinExistence type="predicted"/>
<gene>
    <name evidence="3" type="ORF">HIU99_11700</name>
</gene>